<gene>
    <name evidence="1" type="ORF">BJ138DRAFT_1077910</name>
</gene>
<evidence type="ECO:0000313" key="1">
    <source>
        <dbReference type="EMBL" id="KAH7915219.1"/>
    </source>
</evidence>
<sequence>MTDICLMASSSSSVARRKAKVTYQSPSAKSSFIKYPALPRSTDRSYSIRASSSSSSPQPITPLTETVTTTFSTQPPRKRIKSNMGPPLPLYHPLGKLALSLPDLDPTTLGLPASLSMAEDSARRSSNRARRPAAKVRDLEETVISSVPFIDASSATGQDAKEVPSPRKRRGGPSGGSKRKRKEPEDGDASYPAKRPRNPRGVNALTTAARASTSEAVSPPQSIGHTAESPSVVDGPADTRDDKRPDRRKTRSRVPMSRRDSTASEATVSSVSVSIVASTTAPRNSGDNTELDASTRHQPQQDNGGRAS</sequence>
<evidence type="ECO:0000313" key="2">
    <source>
        <dbReference type="Proteomes" id="UP000790377"/>
    </source>
</evidence>
<reference evidence="1" key="1">
    <citation type="journal article" date="2021" name="New Phytol.">
        <title>Evolutionary innovations through gain and loss of genes in the ectomycorrhizal Boletales.</title>
        <authorList>
            <person name="Wu G."/>
            <person name="Miyauchi S."/>
            <person name="Morin E."/>
            <person name="Kuo A."/>
            <person name="Drula E."/>
            <person name="Varga T."/>
            <person name="Kohler A."/>
            <person name="Feng B."/>
            <person name="Cao Y."/>
            <person name="Lipzen A."/>
            <person name="Daum C."/>
            <person name="Hundley H."/>
            <person name="Pangilinan J."/>
            <person name="Johnson J."/>
            <person name="Barry K."/>
            <person name="LaButti K."/>
            <person name="Ng V."/>
            <person name="Ahrendt S."/>
            <person name="Min B."/>
            <person name="Choi I.G."/>
            <person name="Park H."/>
            <person name="Plett J.M."/>
            <person name="Magnuson J."/>
            <person name="Spatafora J.W."/>
            <person name="Nagy L.G."/>
            <person name="Henrissat B."/>
            <person name="Grigoriev I.V."/>
            <person name="Yang Z.L."/>
            <person name="Xu J."/>
            <person name="Martin F.M."/>
        </authorList>
    </citation>
    <scope>NUCLEOTIDE SEQUENCE</scope>
    <source>
        <strain evidence="1">ATCC 28755</strain>
    </source>
</reference>
<accession>A0ACB8APB8</accession>
<dbReference type="Proteomes" id="UP000790377">
    <property type="component" value="Unassembled WGS sequence"/>
</dbReference>
<dbReference type="EMBL" id="MU267603">
    <property type="protein sequence ID" value="KAH7915219.1"/>
    <property type="molecule type" value="Genomic_DNA"/>
</dbReference>
<organism evidence="1 2">
    <name type="scientific">Hygrophoropsis aurantiaca</name>
    <dbReference type="NCBI Taxonomy" id="72124"/>
    <lineage>
        <taxon>Eukaryota</taxon>
        <taxon>Fungi</taxon>
        <taxon>Dikarya</taxon>
        <taxon>Basidiomycota</taxon>
        <taxon>Agaricomycotina</taxon>
        <taxon>Agaricomycetes</taxon>
        <taxon>Agaricomycetidae</taxon>
        <taxon>Boletales</taxon>
        <taxon>Coniophorineae</taxon>
        <taxon>Hygrophoropsidaceae</taxon>
        <taxon>Hygrophoropsis</taxon>
    </lineage>
</organism>
<keyword evidence="2" id="KW-1185">Reference proteome</keyword>
<proteinExistence type="predicted"/>
<comment type="caution">
    <text evidence="1">The sequence shown here is derived from an EMBL/GenBank/DDBJ whole genome shotgun (WGS) entry which is preliminary data.</text>
</comment>
<name>A0ACB8APB8_9AGAM</name>
<protein>
    <submittedName>
        <fullName evidence="1">Uncharacterized protein</fullName>
    </submittedName>
</protein>